<sequence length="166" mass="18143">MLSTTSGSPFSNTRRPTIQRPQRTPYNPANWHPAALNPSRVQAIPHHSASIDRCTQEQGWIEEFQSRASSGSQSRRHPPPVYHYPPPPRINPHHTYHPASMSQSRRHDGDVGNFGNVTGAEEVAVGSTGSKMGKREDQGKGEQKDDALEKGGFGAVTGAEEVKAKL</sequence>
<accession>A0A8H3YHX3</accession>
<keyword evidence="3" id="KW-1185">Reference proteome</keyword>
<evidence type="ECO:0000313" key="3">
    <source>
        <dbReference type="Proteomes" id="UP000620104"/>
    </source>
</evidence>
<dbReference type="EMBL" id="BLZA01000058">
    <property type="protein sequence ID" value="GHJ90369.1"/>
    <property type="molecule type" value="Genomic_DNA"/>
</dbReference>
<gene>
    <name evidence="2" type="ORF">NliqN6_6771</name>
</gene>
<reference evidence="2" key="1">
    <citation type="submission" date="2020-07" db="EMBL/GenBank/DDBJ databases">
        <title>Draft Genome Sequence of a Deep-Sea Yeast, Naganishia (Cryptococcus) liquefaciens strain N6.</title>
        <authorList>
            <person name="Han Y.W."/>
            <person name="Kajitani R."/>
            <person name="Morimoto H."/>
            <person name="Parhat M."/>
            <person name="Tsubouchi H."/>
            <person name="Bakenova O."/>
            <person name="Ogata M."/>
            <person name="Argunhan B."/>
            <person name="Aoki R."/>
            <person name="Kajiwara S."/>
            <person name="Itoh T."/>
            <person name="Iwasaki H."/>
        </authorList>
    </citation>
    <scope>NUCLEOTIDE SEQUENCE</scope>
    <source>
        <strain evidence="2">N6</strain>
    </source>
</reference>
<feature type="compositionally biased region" description="Basic and acidic residues" evidence="1">
    <location>
        <begin position="133"/>
        <end position="149"/>
    </location>
</feature>
<comment type="caution">
    <text evidence="2">The sequence shown here is derived from an EMBL/GenBank/DDBJ whole genome shotgun (WGS) entry which is preliminary data.</text>
</comment>
<evidence type="ECO:0000313" key="2">
    <source>
        <dbReference type="EMBL" id="GHJ90369.1"/>
    </source>
</evidence>
<organism evidence="2 3">
    <name type="scientific">Naganishia liquefaciens</name>
    <dbReference type="NCBI Taxonomy" id="104408"/>
    <lineage>
        <taxon>Eukaryota</taxon>
        <taxon>Fungi</taxon>
        <taxon>Dikarya</taxon>
        <taxon>Basidiomycota</taxon>
        <taxon>Agaricomycotina</taxon>
        <taxon>Tremellomycetes</taxon>
        <taxon>Filobasidiales</taxon>
        <taxon>Filobasidiaceae</taxon>
        <taxon>Naganishia</taxon>
    </lineage>
</organism>
<protein>
    <submittedName>
        <fullName evidence="2">Uncharacterized protein</fullName>
    </submittedName>
</protein>
<feature type="compositionally biased region" description="Polar residues" evidence="1">
    <location>
        <begin position="1"/>
        <end position="12"/>
    </location>
</feature>
<dbReference type="AlphaFoldDB" id="A0A8H3YHX3"/>
<dbReference type="OrthoDB" id="10375831at2759"/>
<dbReference type="Proteomes" id="UP000620104">
    <property type="component" value="Unassembled WGS sequence"/>
</dbReference>
<feature type="compositionally biased region" description="Low complexity" evidence="1">
    <location>
        <begin position="13"/>
        <end position="25"/>
    </location>
</feature>
<proteinExistence type="predicted"/>
<evidence type="ECO:0000256" key="1">
    <source>
        <dbReference type="SAM" id="MobiDB-lite"/>
    </source>
</evidence>
<feature type="compositionally biased region" description="Pro residues" evidence="1">
    <location>
        <begin position="79"/>
        <end position="90"/>
    </location>
</feature>
<feature type="region of interest" description="Disordered" evidence="1">
    <location>
        <begin position="1"/>
        <end position="166"/>
    </location>
</feature>
<name>A0A8H3YHX3_9TREE</name>